<protein>
    <recommendedName>
        <fullName evidence="19">Dynein heavy chain ATP-binding dynein motor region domain-containing protein</fullName>
    </recommendedName>
</protein>
<dbReference type="GO" id="GO:0007018">
    <property type="term" value="P:microtubule-based movement"/>
    <property type="evidence" value="ECO:0007669"/>
    <property type="project" value="InterPro"/>
</dbReference>
<dbReference type="GO" id="GO:0030286">
    <property type="term" value="C:dynein complex"/>
    <property type="evidence" value="ECO:0007669"/>
    <property type="project" value="UniProtKB-KW"/>
</dbReference>
<evidence type="ECO:0000256" key="1">
    <source>
        <dbReference type="ARBA" id="ARBA00004430"/>
    </source>
</evidence>
<feature type="compositionally biased region" description="Low complexity" evidence="13">
    <location>
        <begin position="409"/>
        <end position="428"/>
    </location>
</feature>
<comment type="subcellular location">
    <subcellularLocation>
        <location evidence="1">Cytoplasm</location>
        <location evidence="1">Cytoskeleton</location>
        <location evidence="1">Cilium axoneme</location>
    </subcellularLocation>
</comment>
<keyword evidence="12" id="KW-0966">Cell projection</keyword>
<dbReference type="PANTHER" id="PTHR22878">
    <property type="entry name" value="DYNEIN HEAVY CHAIN 6, AXONEMAL-LIKE-RELATED"/>
    <property type="match status" value="1"/>
</dbReference>
<evidence type="ECO:0000256" key="9">
    <source>
        <dbReference type="ARBA" id="ARBA00023069"/>
    </source>
</evidence>
<dbReference type="GO" id="GO:0051959">
    <property type="term" value="F:dynein light intermediate chain binding"/>
    <property type="evidence" value="ECO:0007669"/>
    <property type="project" value="InterPro"/>
</dbReference>
<gene>
    <name evidence="16" type="ORF">PGLA1383_LOCUS50939</name>
    <name evidence="17" type="ORF">PGLA2088_LOCUS7939</name>
</gene>
<dbReference type="GO" id="GO:0005930">
    <property type="term" value="C:axoneme"/>
    <property type="evidence" value="ECO:0007669"/>
    <property type="project" value="UniProtKB-SubCell"/>
</dbReference>
<dbReference type="FunFam" id="1.10.8.1220:FF:000001">
    <property type="entry name" value="Dynein axonemal heavy chain 5"/>
    <property type="match status" value="1"/>
</dbReference>
<keyword evidence="3" id="KW-0493">Microtubule</keyword>
<dbReference type="PANTHER" id="PTHR22878:SF69">
    <property type="entry name" value="DYNEIN HEAVY CHAIN"/>
    <property type="match status" value="1"/>
</dbReference>
<dbReference type="InterPro" id="IPR027417">
    <property type="entry name" value="P-loop_NTPase"/>
</dbReference>
<feature type="domain" description="Dynein heavy chain coiled coil stalk" evidence="14">
    <location>
        <begin position="1"/>
        <end position="61"/>
    </location>
</feature>
<evidence type="ECO:0000259" key="15">
    <source>
        <dbReference type="Pfam" id="PF12781"/>
    </source>
</evidence>
<dbReference type="Gene3D" id="6.10.140.1060">
    <property type="match status" value="1"/>
</dbReference>
<keyword evidence="9" id="KW-0969">Cilium</keyword>
<dbReference type="EMBL" id="CAJNNW010008458">
    <property type="protein sequence ID" value="CAE8650038.1"/>
    <property type="molecule type" value="Genomic_DNA"/>
</dbReference>
<proteinExistence type="predicted"/>
<keyword evidence="4" id="KW-0677">Repeat</keyword>
<keyword evidence="6" id="KW-0067">ATP-binding</keyword>
<feature type="region of interest" description="Disordered" evidence="13">
    <location>
        <begin position="407"/>
        <end position="428"/>
    </location>
</feature>
<evidence type="ECO:0000259" key="14">
    <source>
        <dbReference type="Pfam" id="PF12777"/>
    </source>
</evidence>
<dbReference type="Pfam" id="PF12777">
    <property type="entry name" value="MT"/>
    <property type="match status" value="1"/>
</dbReference>
<organism evidence="16 18">
    <name type="scientific">Polarella glacialis</name>
    <name type="common">Dinoflagellate</name>
    <dbReference type="NCBI Taxonomy" id="89957"/>
    <lineage>
        <taxon>Eukaryota</taxon>
        <taxon>Sar</taxon>
        <taxon>Alveolata</taxon>
        <taxon>Dinophyceae</taxon>
        <taxon>Suessiales</taxon>
        <taxon>Suessiaceae</taxon>
        <taxon>Polarella</taxon>
    </lineage>
</organism>
<dbReference type="Gene3D" id="3.40.50.300">
    <property type="entry name" value="P-loop containing nucleotide triphosphate hydrolases"/>
    <property type="match status" value="1"/>
</dbReference>
<keyword evidence="2" id="KW-0963">Cytoplasm</keyword>
<dbReference type="InterPro" id="IPR026983">
    <property type="entry name" value="DHC"/>
</dbReference>
<dbReference type="GO" id="GO:0005524">
    <property type="term" value="F:ATP binding"/>
    <property type="evidence" value="ECO:0007669"/>
    <property type="project" value="UniProtKB-KW"/>
</dbReference>
<evidence type="ECO:0000256" key="5">
    <source>
        <dbReference type="ARBA" id="ARBA00022741"/>
    </source>
</evidence>
<dbReference type="OMA" id="HELMEGQ"/>
<keyword evidence="7" id="KW-0243">Dynein</keyword>
<dbReference type="Pfam" id="PF12781">
    <property type="entry name" value="AAA_9"/>
    <property type="match status" value="1"/>
</dbReference>
<dbReference type="GO" id="GO:0005874">
    <property type="term" value="C:microtubule"/>
    <property type="evidence" value="ECO:0007669"/>
    <property type="project" value="UniProtKB-KW"/>
</dbReference>
<evidence type="ECO:0000256" key="7">
    <source>
        <dbReference type="ARBA" id="ARBA00023017"/>
    </source>
</evidence>
<evidence type="ECO:0000256" key="2">
    <source>
        <dbReference type="ARBA" id="ARBA00022490"/>
    </source>
</evidence>
<evidence type="ECO:0000313" key="18">
    <source>
        <dbReference type="Proteomes" id="UP000654075"/>
    </source>
</evidence>
<dbReference type="InterPro" id="IPR024743">
    <property type="entry name" value="Dynein_HC_stalk"/>
</dbReference>
<keyword evidence="8" id="KW-0175">Coiled coil</keyword>
<reference evidence="16" key="1">
    <citation type="submission" date="2021-02" db="EMBL/GenBank/DDBJ databases">
        <authorList>
            <person name="Dougan E. K."/>
            <person name="Rhodes N."/>
            <person name="Thang M."/>
            <person name="Chan C."/>
        </authorList>
    </citation>
    <scope>NUCLEOTIDE SEQUENCE</scope>
</reference>
<evidence type="ECO:0000256" key="12">
    <source>
        <dbReference type="ARBA" id="ARBA00023273"/>
    </source>
</evidence>
<accession>A0A813HBU8</accession>
<keyword evidence="11" id="KW-0206">Cytoskeleton</keyword>
<dbReference type="Proteomes" id="UP000654075">
    <property type="component" value="Unassembled WGS sequence"/>
</dbReference>
<evidence type="ECO:0000256" key="3">
    <source>
        <dbReference type="ARBA" id="ARBA00022701"/>
    </source>
</evidence>
<comment type="caution">
    <text evidence="16">The sequence shown here is derived from an EMBL/GenBank/DDBJ whole genome shotgun (WGS) entry which is preliminary data.</text>
</comment>
<keyword evidence="5" id="KW-0547">Nucleotide-binding</keyword>
<dbReference type="OrthoDB" id="424310at2759"/>
<evidence type="ECO:0000256" key="13">
    <source>
        <dbReference type="SAM" id="MobiDB-lite"/>
    </source>
</evidence>
<dbReference type="EMBL" id="CAJNNV010031271">
    <property type="protein sequence ID" value="CAE8635342.1"/>
    <property type="molecule type" value="Genomic_DNA"/>
</dbReference>
<evidence type="ECO:0000313" key="16">
    <source>
        <dbReference type="EMBL" id="CAE8635342.1"/>
    </source>
</evidence>
<evidence type="ECO:0000256" key="4">
    <source>
        <dbReference type="ARBA" id="ARBA00022737"/>
    </source>
</evidence>
<evidence type="ECO:0000256" key="6">
    <source>
        <dbReference type="ARBA" id="ARBA00022840"/>
    </source>
</evidence>
<evidence type="ECO:0000256" key="11">
    <source>
        <dbReference type="ARBA" id="ARBA00023212"/>
    </source>
</evidence>
<dbReference type="AlphaFoldDB" id="A0A813HBU8"/>
<evidence type="ECO:0000313" key="17">
    <source>
        <dbReference type="EMBL" id="CAE8650038.1"/>
    </source>
</evidence>
<dbReference type="FunFam" id="3.40.50.300:FF:000049">
    <property type="entry name" value="Dynein, axonemal, heavy chain 5"/>
    <property type="match status" value="1"/>
</dbReference>
<dbReference type="InterPro" id="IPR035706">
    <property type="entry name" value="AAA_9"/>
</dbReference>
<dbReference type="Proteomes" id="UP000626109">
    <property type="component" value="Unassembled WGS sequence"/>
</dbReference>
<keyword evidence="18" id="KW-1185">Reference proteome</keyword>
<dbReference type="Gene3D" id="1.20.920.20">
    <property type="match status" value="1"/>
</dbReference>
<evidence type="ECO:0008006" key="19">
    <source>
        <dbReference type="Google" id="ProtNLM"/>
    </source>
</evidence>
<dbReference type="Gene3D" id="1.10.8.1220">
    <property type="match status" value="1"/>
</dbReference>
<feature type="domain" description="Dynein heavy chain ATP-binding dynein motor region" evidence="15">
    <location>
        <begin position="90"/>
        <end position="311"/>
    </location>
</feature>
<sequence length="428" mass="48477">MAERLVSGLADENERWAGTVMDLRDLGIRLIGNCMLASAFVGYASPFNARLRQYLWKTVWSVDLKKNHIPMTDGIDPLSVLANDADIAGWMNEGLPADRVSVENASVLTSCSRWPLLVDPQQQGARWVKQRIGEDMHVIQLSTPEWLKRVVFCVQTGGQLLIEALGDEVDAVLEPVLARAVIRRGRNGPMSLKLGSDEIEYDPKFQLYLQSKLPNPHFRPEVSAQCTVINFIVTPDGLEEQILALVVKEEKPQLEEDKQGLVRKQNDFKVVLSRLEDELLSQLSDADPATILDNIALIEGLEKTKQTSRDIAVQVLEAQRTEVEINCSRELYRPVAAEGSMLFFLVNQLCMVEHMYQYSLDAFLTFFHKAMDRSAASDDIKERVERLIASARITIFRWVNRGLFEDHNNSNNNNTNNKQTTPTRNRQQ</sequence>
<dbReference type="GO" id="GO:0045505">
    <property type="term" value="F:dynein intermediate chain binding"/>
    <property type="evidence" value="ECO:0007669"/>
    <property type="project" value="InterPro"/>
</dbReference>
<keyword evidence="10" id="KW-0505">Motor protein</keyword>
<evidence type="ECO:0000256" key="10">
    <source>
        <dbReference type="ARBA" id="ARBA00023175"/>
    </source>
</evidence>
<name>A0A813HBU8_POLGL</name>
<evidence type="ECO:0000256" key="8">
    <source>
        <dbReference type="ARBA" id="ARBA00023054"/>
    </source>
</evidence>